<keyword evidence="3" id="KW-1185">Reference proteome</keyword>
<feature type="transmembrane region" description="Helical" evidence="1">
    <location>
        <begin position="114"/>
        <end position="134"/>
    </location>
</feature>
<evidence type="ECO:0000256" key="1">
    <source>
        <dbReference type="SAM" id="Phobius"/>
    </source>
</evidence>
<proteinExistence type="predicted"/>
<sequence>MKAWNFQVKSSPKEIGEKLESALGSAGKFVFNISDEKINSVRFKLRKRMLLGFELNSQNHLIVNGKILKAGTGNKAGVKIYFTPHILSKLVIFANIILGLGFLAAVVLEVNSHSYMYIIGAIFLVTGILLALHLQRTFKEHVQEYKTLLSDVLKS</sequence>
<dbReference type="Proteomes" id="UP001253848">
    <property type="component" value="Unassembled WGS sequence"/>
</dbReference>
<organism evidence="2 3">
    <name type="scientific">Autumnicola psychrophila</name>
    <dbReference type="NCBI Taxonomy" id="3075592"/>
    <lineage>
        <taxon>Bacteria</taxon>
        <taxon>Pseudomonadati</taxon>
        <taxon>Bacteroidota</taxon>
        <taxon>Flavobacteriia</taxon>
        <taxon>Flavobacteriales</taxon>
        <taxon>Flavobacteriaceae</taxon>
        <taxon>Autumnicola</taxon>
    </lineage>
</organism>
<comment type="caution">
    <text evidence="2">The sequence shown here is derived from an EMBL/GenBank/DDBJ whole genome shotgun (WGS) entry which is preliminary data.</text>
</comment>
<accession>A0ABU3DN01</accession>
<name>A0ABU3DN01_9FLAO</name>
<keyword evidence="1" id="KW-1133">Transmembrane helix</keyword>
<evidence type="ECO:0000313" key="2">
    <source>
        <dbReference type="EMBL" id="MDT0685090.1"/>
    </source>
</evidence>
<dbReference type="RefSeq" id="WP_311498525.1">
    <property type="nucleotide sequence ID" value="NZ_JAVRHN010000001.1"/>
</dbReference>
<gene>
    <name evidence="2" type="ORF">RM541_01860</name>
</gene>
<reference evidence="2 3" key="1">
    <citation type="submission" date="2023-09" db="EMBL/GenBank/DDBJ databases">
        <authorList>
            <person name="Rey-Velasco X."/>
        </authorList>
    </citation>
    <scope>NUCLEOTIDE SEQUENCE [LARGE SCALE GENOMIC DNA]</scope>
    <source>
        <strain evidence="2 3">F225</strain>
    </source>
</reference>
<feature type="transmembrane region" description="Helical" evidence="1">
    <location>
        <begin position="90"/>
        <end position="108"/>
    </location>
</feature>
<keyword evidence="1" id="KW-0812">Transmembrane</keyword>
<dbReference type="EMBL" id="JAVRHN010000001">
    <property type="protein sequence ID" value="MDT0685090.1"/>
    <property type="molecule type" value="Genomic_DNA"/>
</dbReference>
<evidence type="ECO:0000313" key="3">
    <source>
        <dbReference type="Proteomes" id="UP001253848"/>
    </source>
</evidence>
<protein>
    <submittedName>
        <fullName evidence="2">DUF423 domain-containing protein</fullName>
    </submittedName>
</protein>
<keyword evidence="1" id="KW-0472">Membrane</keyword>